<name>A0A978VEK0_ZIZJJ</name>
<dbReference type="AlphaFoldDB" id="A0A978VEK0"/>
<comment type="caution">
    <text evidence="1">The sequence shown here is derived from an EMBL/GenBank/DDBJ whole genome shotgun (WGS) entry which is preliminary data.</text>
</comment>
<gene>
    <name evidence="1" type="ORF">FEM48_Zijuj05G0109600</name>
</gene>
<organism evidence="1 2">
    <name type="scientific">Ziziphus jujuba var. spinosa</name>
    <dbReference type="NCBI Taxonomy" id="714518"/>
    <lineage>
        <taxon>Eukaryota</taxon>
        <taxon>Viridiplantae</taxon>
        <taxon>Streptophyta</taxon>
        <taxon>Embryophyta</taxon>
        <taxon>Tracheophyta</taxon>
        <taxon>Spermatophyta</taxon>
        <taxon>Magnoliopsida</taxon>
        <taxon>eudicotyledons</taxon>
        <taxon>Gunneridae</taxon>
        <taxon>Pentapetalae</taxon>
        <taxon>rosids</taxon>
        <taxon>fabids</taxon>
        <taxon>Rosales</taxon>
        <taxon>Rhamnaceae</taxon>
        <taxon>Paliureae</taxon>
        <taxon>Ziziphus</taxon>
    </lineage>
</organism>
<sequence length="92" mass="10695">MGKWKRIFRYSDNQGDNEMLGSRKSSDHQRVGAQQDTLHVSVLHDLLGIQRWTARWVIMVQNGYQENQKLLKDIDGLETTLLSVIVIDDDLR</sequence>
<reference evidence="1" key="1">
    <citation type="journal article" date="2021" name="Front. Plant Sci.">
        <title>Chromosome-Scale Genome Assembly for Chinese Sour Jujube and Insights Into Its Genome Evolution and Domestication Signature.</title>
        <authorList>
            <person name="Shen L.-Y."/>
            <person name="Luo H."/>
            <person name="Wang X.-L."/>
            <person name="Wang X.-M."/>
            <person name="Qiu X.-J."/>
            <person name="Liu H."/>
            <person name="Zhou S.-S."/>
            <person name="Jia K.-H."/>
            <person name="Nie S."/>
            <person name="Bao Y.-T."/>
            <person name="Zhang R.-G."/>
            <person name="Yun Q.-Z."/>
            <person name="Chai Y.-H."/>
            <person name="Lu J.-Y."/>
            <person name="Li Y."/>
            <person name="Zhao S.-W."/>
            <person name="Mao J.-F."/>
            <person name="Jia S.-G."/>
            <person name="Mao Y.-M."/>
        </authorList>
    </citation>
    <scope>NUCLEOTIDE SEQUENCE</scope>
    <source>
        <strain evidence="1">AT0</strain>
        <tissue evidence="1">Leaf</tissue>
    </source>
</reference>
<dbReference type="Proteomes" id="UP000813462">
    <property type="component" value="Unassembled WGS sequence"/>
</dbReference>
<evidence type="ECO:0000313" key="2">
    <source>
        <dbReference type="Proteomes" id="UP000813462"/>
    </source>
</evidence>
<protein>
    <submittedName>
        <fullName evidence="1">Uncharacterized protein</fullName>
    </submittedName>
</protein>
<accession>A0A978VEK0</accession>
<proteinExistence type="predicted"/>
<evidence type="ECO:0000313" key="1">
    <source>
        <dbReference type="EMBL" id="KAH7528789.1"/>
    </source>
</evidence>
<dbReference type="EMBL" id="JAEACU010000005">
    <property type="protein sequence ID" value="KAH7528789.1"/>
    <property type="molecule type" value="Genomic_DNA"/>
</dbReference>